<accession>A0ABN4EZI6</accession>
<organism evidence="5 6">
    <name type="scientific">Pandoraea pulmonicola</name>
    <dbReference type="NCBI Taxonomy" id="93221"/>
    <lineage>
        <taxon>Bacteria</taxon>
        <taxon>Pseudomonadati</taxon>
        <taxon>Pseudomonadota</taxon>
        <taxon>Betaproteobacteria</taxon>
        <taxon>Burkholderiales</taxon>
        <taxon>Burkholderiaceae</taxon>
        <taxon>Pandoraea</taxon>
    </lineage>
</organism>
<keyword evidence="1" id="KW-0805">Transcription regulation</keyword>
<dbReference type="SUPFAM" id="SSF46894">
    <property type="entry name" value="C-terminal effector domain of the bipartite response regulators"/>
    <property type="match status" value="1"/>
</dbReference>
<dbReference type="CDD" id="cd06170">
    <property type="entry name" value="LuxR_C_like"/>
    <property type="match status" value="1"/>
</dbReference>
<dbReference type="PRINTS" id="PR00038">
    <property type="entry name" value="HTHLUXR"/>
</dbReference>
<feature type="domain" description="HTH luxR-type" evidence="4">
    <location>
        <begin position="171"/>
        <end position="236"/>
    </location>
</feature>
<dbReference type="InterPro" id="IPR005143">
    <property type="entry name" value="TF_LuxR_autoind-bd_dom"/>
</dbReference>
<evidence type="ECO:0000313" key="6">
    <source>
        <dbReference type="Proteomes" id="UP000035086"/>
    </source>
</evidence>
<evidence type="ECO:0000313" key="5">
    <source>
        <dbReference type="EMBL" id="AJC22352.1"/>
    </source>
</evidence>
<dbReference type="PROSITE" id="PS50043">
    <property type="entry name" value="HTH_LUXR_2"/>
    <property type="match status" value="1"/>
</dbReference>
<evidence type="ECO:0000256" key="2">
    <source>
        <dbReference type="ARBA" id="ARBA00023125"/>
    </source>
</evidence>
<dbReference type="InterPro" id="IPR036693">
    <property type="entry name" value="TF_LuxR_autoind-bd_dom_sf"/>
</dbReference>
<protein>
    <recommendedName>
        <fullName evidence="4">HTH luxR-type domain-containing protein</fullName>
    </recommendedName>
</protein>
<dbReference type="EMBL" id="CP010310">
    <property type="protein sequence ID" value="AJC22352.1"/>
    <property type="molecule type" value="Genomic_DNA"/>
</dbReference>
<dbReference type="Proteomes" id="UP000035086">
    <property type="component" value="Chromosome"/>
</dbReference>
<name>A0ABN4EZI6_PANPU</name>
<evidence type="ECO:0000256" key="1">
    <source>
        <dbReference type="ARBA" id="ARBA00023015"/>
    </source>
</evidence>
<keyword evidence="3" id="KW-0804">Transcription</keyword>
<dbReference type="InterPro" id="IPR036388">
    <property type="entry name" value="WH-like_DNA-bd_sf"/>
</dbReference>
<sequence length="241" mass="26633">MGQIFGDASALLGAKNEKEWFDTLASLACHHGFEYTLFSIFPNQSPGFGHAYVRNNYPSDWLGFYMKQRLFFVEPLVQHITAQSLPIIWGESSSASTLERKLYDAASMVGARSGLVFPIHGPRREVGMLSLASGEDFTAKANCDLSLQLPALTLLRDIAVESAQEHIAGHIEAVVPKLTKREKECLKWMASGKSTWEMSQILSCSEATINFHMMNIRSKFGVSSRVAVVFKAARIGLLDTA</sequence>
<keyword evidence="2" id="KW-0238">DNA-binding</keyword>
<proteinExistence type="predicted"/>
<evidence type="ECO:0000259" key="4">
    <source>
        <dbReference type="PROSITE" id="PS50043"/>
    </source>
</evidence>
<dbReference type="Pfam" id="PF00196">
    <property type="entry name" value="GerE"/>
    <property type="match status" value="1"/>
</dbReference>
<gene>
    <name evidence="5" type="ORF">RO07_21045</name>
</gene>
<dbReference type="InterPro" id="IPR000792">
    <property type="entry name" value="Tscrpt_reg_LuxR_C"/>
</dbReference>
<dbReference type="SUPFAM" id="SSF75516">
    <property type="entry name" value="Pheromone-binding domain of LuxR-like quorum-sensing transcription factors"/>
    <property type="match status" value="1"/>
</dbReference>
<dbReference type="InterPro" id="IPR016032">
    <property type="entry name" value="Sig_transdc_resp-reg_C-effctor"/>
</dbReference>
<dbReference type="Pfam" id="PF03472">
    <property type="entry name" value="Autoind_bind"/>
    <property type="match status" value="1"/>
</dbReference>
<dbReference type="Gene3D" id="1.10.10.10">
    <property type="entry name" value="Winged helix-like DNA-binding domain superfamily/Winged helix DNA-binding domain"/>
    <property type="match status" value="1"/>
</dbReference>
<keyword evidence="6" id="KW-1185">Reference proteome</keyword>
<dbReference type="PANTHER" id="PTHR44688">
    <property type="entry name" value="DNA-BINDING TRANSCRIPTIONAL ACTIVATOR DEVR_DOSR"/>
    <property type="match status" value="1"/>
</dbReference>
<dbReference type="Gene3D" id="3.30.450.80">
    <property type="entry name" value="Transcription factor LuxR-like, autoinducer-binding domain"/>
    <property type="match status" value="1"/>
</dbReference>
<reference evidence="5" key="1">
    <citation type="submission" date="2016-11" db="EMBL/GenBank/DDBJ databases">
        <title>Complete Genome Sequencing of Pandoraea pulmonicola DSM 16583.</title>
        <authorList>
            <person name="Chan K.-G."/>
        </authorList>
    </citation>
    <scope>NUCLEOTIDE SEQUENCE</scope>
    <source>
        <strain evidence="5">DSM 16583</strain>
    </source>
</reference>
<evidence type="ECO:0000256" key="3">
    <source>
        <dbReference type="ARBA" id="ARBA00023163"/>
    </source>
</evidence>
<dbReference type="PANTHER" id="PTHR44688:SF16">
    <property type="entry name" value="DNA-BINDING TRANSCRIPTIONAL ACTIVATOR DEVR_DOSR"/>
    <property type="match status" value="1"/>
</dbReference>
<dbReference type="SMART" id="SM00421">
    <property type="entry name" value="HTH_LUXR"/>
    <property type="match status" value="1"/>
</dbReference>